<reference evidence="2" key="1">
    <citation type="submission" date="2018-09" db="EMBL/GenBank/DDBJ databases">
        <title>Paracoccus onubensis nov. sp. a moderate halophilic bacterium isolated from Gruta de las Maravillas (Aracena, Spain).</title>
        <authorList>
            <person name="Jurado V."/>
            <person name="Gutierrez-Patricio S."/>
            <person name="Gonzalez-Pimentel J.L."/>
            <person name="Miller A.Z."/>
            <person name="Laiz L."/>
            <person name="Saiz-Jimenez C."/>
        </authorList>
    </citation>
    <scope>NUCLEOTIDE SEQUENCE [LARGE SCALE GENOMIC DNA]</scope>
    <source>
        <strain evidence="2">DSM 26381</strain>
    </source>
</reference>
<protein>
    <recommendedName>
        <fullName evidence="3">Ornithine cyclodeaminase</fullName>
    </recommendedName>
</protein>
<keyword evidence="2" id="KW-1185">Reference proteome</keyword>
<dbReference type="InterPro" id="IPR036291">
    <property type="entry name" value="NAD(P)-bd_dom_sf"/>
</dbReference>
<name>A0A419A9V1_9RHOB</name>
<evidence type="ECO:0000313" key="2">
    <source>
        <dbReference type="Proteomes" id="UP000283587"/>
    </source>
</evidence>
<dbReference type="OrthoDB" id="9785971at2"/>
<dbReference type="Pfam" id="PF02423">
    <property type="entry name" value="OCD_Mu_crystall"/>
    <property type="match status" value="1"/>
</dbReference>
<dbReference type="Gene3D" id="3.40.50.720">
    <property type="entry name" value="NAD(P)-binding Rossmann-like Domain"/>
    <property type="match status" value="1"/>
</dbReference>
<dbReference type="Proteomes" id="UP000283587">
    <property type="component" value="Unassembled WGS sequence"/>
</dbReference>
<dbReference type="SUPFAM" id="SSF51735">
    <property type="entry name" value="NAD(P)-binding Rossmann-fold domains"/>
    <property type="match status" value="1"/>
</dbReference>
<dbReference type="GO" id="GO:0005737">
    <property type="term" value="C:cytoplasm"/>
    <property type="evidence" value="ECO:0007669"/>
    <property type="project" value="TreeGrafter"/>
</dbReference>
<dbReference type="InterPro" id="IPR003462">
    <property type="entry name" value="ODC_Mu_crystall"/>
</dbReference>
<dbReference type="PANTHER" id="PTHR13812">
    <property type="entry name" value="KETIMINE REDUCTASE MU-CRYSTALLIN"/>
    <property type="match status" value="1"/>
</dbReference>
<dbReference type="EMBL" id="QZEW01000018">
    <property type="protein sequence ID" value="RJL19207.1"/>
    <property type="molecule type" value="Genomic_DNA"/>
</dbReference>
<dbReference type="InterPro" id="IPR023401">
    <property type="entry name" value="ODC_N"/>
</dbReference>
<evidence type="ECO:0008006" key="3">
    <source>
        <dbReference type="Google" id="ProtNLM"/>
    </source>
</evidence>
<comment type="caution">
    <text evidence="1">The sequence shown here is derived from an EMBL/GenBank/DDBJ whole genome shotgun (WGS) entry which is preliminary data.</text>
</comment>
<dbReference type="PANTHER" id="PTHR13812:SF19">
    <property type="entry name" value="KETIMINE REDUCTASE MU-CRYSTALLIN"/>
    <property type="match status" value="1"/>
</dbReference>
<gene>
    <name evidence="1" type="ORF">D3P05_05560</name>
</gene>
<evidence type="ECO:0000313" key="1">
    <source>
        <dbReference type="EMBL" id="RJL19207.1"/>
    </source>
</evidence>
<accession>A0A419A9V1</accession>
<proteinExistence type="predicted"/>
<dbReference type="Gene3D" id="3.30.1780.10">
    <property type="entry name" value="ornithine cyclodeaminase, domain 1"/>
    <property type="match status" value="1"/>
</dbReference>
<dbReference type="RefSeq" id="WP_119897192.1">
    <property type="nucleotide sequence ID" value="NZ_QNRC01000004.1"/>
</dbReference>
<sequence length="139" mass="14971">MSGVKAELGTVPHLQDAPGQADIVSLATMAWQPVIISDWVRPGTRVDLIGAFKVDDALMAKTALFVDSRETTLGHMGELMIPVASGAITVESVLGNLYDLVRRDTRRRQPPVEITVFKNGGGAHLDLMIASYIARAMTV</sequence>
<organism evidence="1 2">
    <name type="scientific">Paracoccus siganidrum</name>
    <dbReference type="NCBI Taxonomy" id="1276757"/>
    <lineage>
        <taxon>Bacteria</taxon>
        <taxon>Pseudomonadati</taxon>
        <taxon>Pseudomonadota</taxon>
        <taxon>Alphaproteobacteria</taxon>
        <taxon>Rhodobacterales</taxon>
        <taxon>Paracoccaceae</taxon>
        <taxon>Paracoccus</taxon>
    </lineage>
</organism>
<dbReference type="AlphaFoldDB" id="A0A419A9V1"/>